<evidence type="ECO:0000313" key="8">
    <source>
        <dbReference type="EMBL" id="ORY41980.1"/>
    </source>
</evidence>
<evidence type="ECO:0000256" key="5">
    <source>
        <dbReference type="ARBA" id="ARBA00023136"/>
    </source>
</evidence>
<protein>
    <submittedName>
        <fullName evidence="8">MFS general substrate transporter</fullName>
    </submittedName>
</protein>
<comment type="subcellular location">
    <subcellularLocation>
        <location evidence="1">Endomembrane system</location>
        <topology evidence="1">Multi-pass membrane protein</topology>
    </subcellularLocation>
</comment>
<dbReference type="AlphaFoldDB" id="A0A1Y2C4L4"/>
<gene>
    <name evidence="8" type="ORF">BCR33DRAFT_786695</name>
</gene>
<feature type="transmembrane region" description="Helical" evidence="6">
    <location>
        <begin position="342"/>
        <end position="360"/>
    </location>
</feature>
<dbReference type="STRING" id="329046.A0A1Y2C4L4"/>
<dbReference type="Gene3D" id="1.20.1250.20">
    <property type="entry name" value="MFS general substrate transporter like domains"/>
    <property type="match status" value="1"/>
</dbReference>
<dbReference type="PROSITE" id="PS50850">
    <property type="entry name" value="MFS"/>
    <property type="match status" value="1"/>
</dbReference>
<dbReference type="InterPro" id="IPR011701">
    <property type="entry name" value="MFS"/>
</dbReference>
<dbReference type="Pfam" id="PF07690">
    <property type="entry name" value="MFS_1"/>
    <property type="match status" value="1"/>
</dbReference>
<dbReference type="Gene3D" id="1.20.1720.10">
    <property type="entry name" value="Multidrug resistance protein D"/>
    <property type="match status" value="1"/>
</dbReference>
<keyword evidence="2" id="KW-0813">Transport</keyword>
<feature type="domain" description="Major facilitator superfamily (MFS) profile" evidence="7">
    <location>
        <begin position="124"/>
        <end position="587"/>
    </location>
</feature>
<dbReference type="PANTHER" id="PTHR23501">
    <property type="entry name" value="MAJOR FACILITATOR SUPERFAMILY"/>
    <property type="match status" value="1"/>
</dbReference>
<evidence type="ECO:0000313" key="9">
    <source>
        <dbReference type="Proteomes" id="UP000193642"/>
    </source>
</evidence>
<feature type="transmembrane region" description="Helical" evidence="6">
    <location>
        <begin position="496"/>
        <end position="521"/>
    </location>
</feature>
<reference evidence="8 9" key="1">
    <citation type="submission" date="2016-07" db="EMBL/GenBank/DDBJ databases">
        <title>Pervasive Adenine N6-methylation of Active Genes in Fungi.</title>
        <authorList>
            <consortium name="DOE Joint Genome Institute"/>
            <person name="Mondo S.J."/>
            <person name="Dannebaum R.O."/>
            <person name="Kuo R.C."/>
            <person name="Labutti K."/>
            <person name="Haridas S."/>
            <person name="Kuo A."/>
            <person name="Salamov A."/>
            <person name="Ahrendt S.R."/>
            <person name="Lipzen A."/>
            <person name="Sullivan W."/>
            <person name="Andreopoulos W.B."/>
            <person name="Clum A."/>
            <person name="Lindquist E."/>
            <person name="Daum C."/>
            <person name="Ramamoorthy G.K."/>
            <person name="Gryganskyi A."/>
            <person name="Culley D."/>
            <person name="Magnuson J.K."/>
            <person name="James T.Y."/>
            <person name="O'Malley M.A."/>
            <person name="Stajich J.E."/>
            <person name="Spatafora J.W."/>
            <person name="Visel A."/>
            <person name="Grigoriev I.V."/>
        </authorList>
    </citation>
    <scope>NUCLEOTIDE SEQUENCE [LARGE SCALE GENOMIC DNA]</scope>
    <source>
        <strain evidence="8 9">JEL800</strain>
    </source>
</reference>
<dbReference type="EMBL" id="MCGO01000030">
    <property type="protein sequence ID" value="ORY41980.1"/>
    <property type="molecule type" value="Genomic_DNA"/>
</dbReference>
<keyword evidence="5 6" id="KW-0472">Membrane</keyword>
<dbReference type="InterPro" id="IPR036259">
    <property type="entry name" value="MFS_trans_sf"/>
</dbReference>
<dbReference type="InterPro" id="IPR020846">
    <property type="entry name" value="MFS_dom"/>
</dbReference>
<proteinExistence type="predicted"/>
<feature type="transmembrane region" description="Helical" evidence="6">
    <location>
        <begin position="189"/>
        <end position="208"/>
    </location>
</feature>
<keyword evidence="4 6" id="KW-1133">Transmembrane helix</keyword>
<evidence type="ECO:0000256" key="4">
    <source>
        <dbReference type="ARBA" id="ARBA00022989"/>
    </source>
</evidence>
<feature type="transmembrane region" description="Helical" evidence="6">
    <location>
        <begin position="410"/>
        <end position="429"/>
    </location>
</feature>
<evidence type="ECO:0000256" key="2">
    <source>
        <dbReference type="ARBA" id="ARBA00022448"/>
    </source>
</evidence>
<evidence type="ECO:0000256" key="3">
    <source>
        <dbReference type="ARBA" id="ARBA00022692"/>
    </source>
</evidence>
<dbReference type="PANTHER" id="PTHR23501:SF191">
    <property type="entry name" value="VACUOLAR BASIC AMINO ACID TRANSPORTER 4"/>
    <property type="match status" value="1"/>
</dbReference>
<feature type="transmembrane region" description="Helical" evidence="6">
    <location>
        <begin position="121"/>
        <end position="146"/>
    </location>
</feature>
<feature type="transmembrane region" description="Helical" evidence="6">
    <location>
        <begin position="380"/>
        <end position="398"/>
    </location>
</feature>
<feature type="transmembrane region" description="Helical" evidence="6">
    <location>
        <begin position="436"/>
        <end position="453"/>
    </location>
</feature>
<dbReference type="GO" id="GO:0012505">
    <property type="term" value="C:endomembrane system"/>
    <property type="evidence" value="ECO:0007669"/>
    <property type="project" value="UniProtKB-SubCell"/>
</dbReference>
<feature type="transmembrane region" description="Helical" evidence="6">
    <location>
        <begin position="564"/>
        <end position="583"/>
    </location>
</feature>
<accession>A0A1Y2C4L4</accession>
<keyword evidence="9" id="KW-1185">Reference proteome</keyword>
<feature type="transmembrane region" description="Helical" evidence="6">
    <location>
        <begin position="272"/>
        <end position="292"/>
    </location>
</feature>
<dbReference type="GO" id="GO:0022857">
    <property type="term" value="F:transmembrane transporter activity"/>
    <property type="evidence" value="ECO:0007669"/>
    <property type="project" value="InterPro"/>
</dbReference>
<dbReference type="GO" id="GO:0005886">
    <property type="term" value="C:plasma membrane"/>
    <property type="evidence" value="ECO:0007669"/>
    <property type="project" value="TreeGrafter"/>
</dbReference>
<dbReference type="SUPFAM" id="SSF103473">
    <property type="entry name" value="MFS general substrate transporter"/>
    <property type="match status" value="1"/>
</dbReference>
<keyword evidence="3 6" id="KW-0812">Transmembrane</keyword>
<feature type="transmembrane region" description="Helical" evidence="6">
    <location>
        <begin position="465"/>
        <end position="484"/>
    </location>
</feature>
<evidence type="ECO:0000256" key="1">
    <source>
        <dbReference type="ARBA" id="ARBA00004127"/>
    </source>
</evidence>
<evidence type="ECO:0000259" key="7">
    <source>
        <dbReference type="PROSITE" id="PS50850"/>
    </source>
</evidence>
<organism evidence="8 9">
    <name type="scientific">Rhizoclosmatium globosum</name>
    <dbReference type="NCBI Taxonomy" id="329046"/>
    <lineage>
        <taxon>Eukaryota</taxon>
        <taxon>Fungi</taxon>
        <taxon>Fungi incertae sedis</taxon>
        <taxon>Chytridiomycota</taxon>
        <taxon>Chytridiomycota incertae sedis</taxon>
        <taxon>Chytridiomycetes</taxon>
        <taxon>Chytridiales</taxon>
        <taxon>Chytriomycetaceae</taxon>
        <taxon>Rhizoclosmatium</taxon>
    </lineage>
</organism>
<dbReference type="OrthoDB" id="2147446at2759"/>
<dbReference type="Proteomes" id="UP000193642">
    <property type="component" value="Unassembled WGS sequence"/>
</dbReference>
<feature type="transmembrane region" description="Helical" evidence="6">
    <location>
        <begin position="313"/>
        <end position="336"/>
    </location>
</feature>
<evidence type="ECO:0000256" key="6">
    <source>
        <dbReference type="SAM" id="Phobius"/>
    </source>
</evidence>
<comment type="caution">
    <text evidence="8">The sequence shown here is derived from an EMBL/GenBank/DDBJ whole genome shotgun (WGS) entry which is preliminary data.</text>
</comment>
<feature type="transmembrane region" description="Helical" evidence="6">
    <location>
        <begin position="158"/>
        <end position="177"/>
    </location>
</feature>
<sequence>MPSTTEQLALTQSGAQVTPQKPVMTGGVQVVPRPTSLTIAAYSAQVFAAAQEALTINWFEIDFNEELTEPDLMVASTEAESSTTIGTLVERAEAVLPISDVESGPAPPKVGAKVQLSKSQFFLVFLGLLLGIMMAALDQTIVSTALKSVIKDLGHQELVPWIGSAYLFTAAPFGAVYGKFTDIFGRKWVFVFALVVFELGSFLCGIAPDMTTLILGEPLLEWEEAESSRVYYHYLRCGLCSGSRKVPRNYWCMLWSFLCDWPLVGGAFSDHMVLLINLPLGAITVATVILCLPFPMPEGSIASKIKRIDGLGIITLFASILCLITPLQLGGSIWAWNSGQTIAMFVLFPICFIAFAYVELKVASDPIVPAGMFSNSSVPALLLVAFCVVSLFLNFRVVNGDSATSAGVQTIPLVFGVVILSIVSGIVVSKTGRYKMFYYIGPVFQAVGAGLIASLTKDSSTVQKIFYLFIFGLGCGSLIQTRILGIQASVPPQFIAVVTAISQTCMTLGGAIGVAVSGTIFNNIISNDIGSYPNLSKLFLTYKVMNTTTANDELVQVFNNAYKVAYLSLLVYPIAVLGSTFFIKQFDMKGQRGAVGGH</sequence>
<name>A0A1Y2C4L4_9FUNG</name>